<accession>A0A2W5KAK4</accession>
<sequence>MVKLIRGTNGADTIDGTWDADEIRAGRGDDTIYGHGGGDLIFGGAGDDLILVAEDDTVHGGAGDDSIVGVRLLGDYEIQAGAGDDTIFLAETSSLWTENALIHGGKGFDTIVFAGQNEIYETDVVSVERFAFDRDGVEIRAREDQIFDARWNMKVEVFGADADTGAQHLTIIGFDGRLDASKLQVSNWDADDLVELWGWGGDDRIIGSDHVDFLYGWDGNDTLNGGGGADFLRGGAGADLFVIDVAAGPDAVDTIQDFVVGEDVVRLNAHGLGANRLGEKAFHVGTEAADKSDRVIYDRDTGALYFDRDGSGTAFEAVKIAQLSAGLDLSYQDFLLA</sequence>
<protein>
    <recommendedName>
        <fullName evidence="5">Hemolysin-type calcium-binding region</fullName>
    </recommendedName>
</protein>
<dbReference type="AlphaFoldDB" id="A0A2W5KAK4"/>
<dbReference type="Proteomes" id="UP000249577">
    <property type="component" value="Unassembled WGS sequence"/>
</dbReference>
<evidence type="ECO:0000313" key="4">
    <source>
        <dbReference type="Proteomes" id="UP000249577"/>
    </source>
</evidence>
<dbReference type="SUPFAM" id="SSF51120">
    <property type="entry name" value="beta-Roll"/>
    <property type="match status" value="3"/>
</dbReference>
<name>A0A2W5KAK4_ANCNO</name>
<reference evidence="3 4" key="1">
    <citation type="submission" date="2017-08" db="EMBL/GenBank/DDBJ databases">
        <title>Infants hospitalized years apart are colonized by the same room-sourced microbial strains.</title>
        <authorList>
            <person name="Brooks B."/>
            <person name="Olm M.R."/>
            <person name="Firek B.A."/>
            <person name="Baker R."/>
            <person name="Thomas B.C."/>
            <person name="Morowitz M.J."/>
            <person name="Banfield J.F."/>
        </authorList>
    </citation>
    <scope>NUCLEOTIDE SEQUENCE [LARGE SCALE GENOMIC DNA]</scope>
    <source>
        <strain evidence="3">S2_005_003_R2_43</strain>
    </source>
</reference>
<dbReference type="Pfam" id="PF00353">
    <property type="entry name" value="HemolysinCabind"/>
    <property type="match status" value="4"/>
</dbReference>
<dbReference type="InterPro" id="IPR001343">
    <property type="entry name" value="Hemolysn_Ca-bd"/>
</dbReference>
<dbReference type="Gene3D" id="2.150.10.10">
    <property type="entry name" value="Serralysin-like metalloprotease, C-terminal"/>
    <property type="match status" value="2"/>
</dbReference>
<dbReference type="GO" id="GO:0005509">
    <property type="term" value="F:calcium ion binding"/>
    <property type="evidence" value="ECO:0007669"/>
    <property type="project" value="InterPro"/>
</dbReference>
<dbReference type="PRINTS" id="PR00313">
    <property type="entry name" value="CABNDNGRPT"/>
</dbReference>
<keyword evidence="2" id="KW-0964">Secreted</keyword>
<dbReference type="InterPro" id="IPR011049">
    <property type="entry name" value="Serralysin-like_metalloprot_C"/>
</dbReference>
<dbReference type="InterPro" id="IPR050557">
    <property type="entry name" value="RTX_toxin/Mannuronan_C5-epim"/>
</dbReference>
<evidence type="ECO:0008006" key="5">
    <source>
        <dbReference type="Google" id="ProtNLM"/>
    </source>
</evidence>
<dbReference type="PROSITE" id="PS00330">
    <property type="entry name" value="HEMOLYSIN_CALCIUM"/>
    <property type="match status" value="3"/>
</dbReference>
<dbReference type="PANTHER" id="PTHR38340">
    <property type="entry name" value="S-LAYER PROTEIN"/>
    <property type="match status" value="1"/>
</dbReference>
<evidence type="ECO:0000256" key="1">
    <source>
        <dbReference type="ARBA" id="ARBA00004613"/>
    </source>
</evidence>
<dbReference type="GO" id="GO:0005576">
    <property type="term" value="C:extracellular region"/>
    <property type="evidence" value="ECO:0007669"/>
    <property type="project" value="UniProtKB-SubCell"/>
</dbReference>
<dbReference type="EMBL" id="QFPN01000008">
    <property type="protein sequence ID" value="PZQ13029.1"/>
    <property type="molecule type" value="Genomic_DNA"/>
</dbReference>
<organism evidence="3 4">
    <name type="scientific">Ancylobacter novellus</name>
    <name type="common">Thiobacillus novellus</name>
    <dbReference type="NCBI Taxonomy" id="921"/>
    <lineage>
        <taxon>Bacteria</taxon>
        <taxon>Pseudomonadati</taxon>
        <taxon>Pseudomonadota</taxon>
        <taxon>Alphaproteobacteria</taxon>
        <taxon>Hyphomicrobiales</taxon>
        <taxon>Xanthobacteraceae</taxon>
        <taxon>Ancylobacter</taxon>
    </lineage>
</organism>
<proteinExistence type="predicted"/>
<evidence type="ECO:0000313" key="3">
    <source>
        <dbReference type="EMBL" id="PZQ13029.1"/>
    </source>
</evidence>
<comment type="caution">
    <text evidence="3">The sequence shown here is derived from an EMBL/GenBank/DDBJ whole genome shotgun (WGS) entry which is preliminary data.</text>
</comment>
<dbReference type="PANTHER" id="PTHR38340:SF1">
    <property type="entry name" value="S-LAYER PROTEIN"/>
    <property type="match status" value="1"/>
</dbReference>
<comment type="subcellular location">
    <subcellularLocation>
        <location evidence="1">Secreted</location>
    </subcellularLocation>
</comment>
<evidence type="ECO:0000256" key="2">
    <source>
        <dbReference type="ARBA" id="ARBA00022525"/>
    </source>
</evidence>
<dbReference type="InterPro" id="IPR018511">
    <property type="entry name" value="Hemolysin-typ_Ca-bd_CS"/>
</dbReference>
<gene>
    <name evidence="3" type="ORF">DI565_15285</name>
</gene>